<feature type="compositionally biased region" description="Basic and acidic residues" evidence="1">
    <location>
        <begin position="289"/>
        <end position="307"/>
    </location>
</feature>
<keyword evidence="3" id="KW-1185">Reference proteome</keyword>
<feature type="region of interest" description="Disordered" evidence="1">
    <location>
        <begin position="268"/>
        <end position="323"/>
    </location>
</feature>
<proteinExistence type="predicted"/>
<dbReference type="Proteomes" id="UP001219525">
    <property type="component" value="Unassembled WGS sequence"/>
</dbReference>
<sequence length="410" mass="44765">MQPEVASQGSMPQSVSPLHYTVRGCFHLRESMLPSSALCACNRQLSPKEGAAVLRPSASQSLLLFTGEQATVLRPSACMDLGQIKDLGQTVRGKISQRNSKKPREKIWAVGPSPPLALLGVLPITGITVAGEVMEPRCERMNRSAWHHGTTSPESQQIMAATDDADRATVFATAIVLRCAQLPASSQLLHIQRHRLGPHVFQLDSSSRQCVAGSRLCEDPPLALASLKGGPPLQLSYADPFTADARVSRIRADAPVLWNAAAQQRGSFKARREGRSARNEGARIGVHLNKREPRSPLEALTSRDRAHLNSTSRKGFPERSHPKGWFTAPVQDISKYARGNCLRKRQEMFAPGTLYPNQMSFSMQLRVGSPLEALANRSRRTTPAKPGGRQFMTMAPPYTTGFYAAHSHAA</sequence>
<reference evidence="2" key="1">
    <citation type="submission" date="2023-03" db="EMBL/GenBank/DDBJ databases">
        <title>Massive genome expansion in bonnet fungi (Mycena s.s.) driven by repeated elements and novel gene families across ecological guilds.</title>
        <authorList>
            <consortium name="Lawrence Berkeley National Laboratory"/>
            <person name="Harder C.B."/>
            <person name="Miyauchi S."/>
            <person name="Viragh M."/>
            <person name="Kuo A."/>
            <person name="Thoen E."/>
            <person name="Andreopoulos B."/>
            <person name="Lu D."/>
            <person name="Skrede I."/>
            <person name="Drula E."/>
            <person name="Henrissat B."/>
            <person name="Morin E."/>
            <person name="Kohler A."/>
            <person name="Barry K."/>
            <person name="LaButti K."/>
            <person name="Morin E."/>
            <person name="Salamov A."/>
            <person name="Lipzen A."/>
            <person name="Mereny Z."/>
            <person name="Hegedus B."/>
            <person name="Baldrian P."/>
            <person name="Stursova M."/>
            <person name="Weitz H."/>
            <person name="Taylor A."/>
            <person name="Grigoriev I.V."/>
            <person name="Nagy L.G."/>
            <person name="Martin F."/>
            <person name="Kauserud H."/>
        </authorList>
    </citation>
    <scope>NUCLEOTIDE SEQUENCE</scope>
    <source>
        <strain evidence="2">9144</strain>
    </source>
</reference>
<dbReference type="EMBL" id="JARJCW010000005">
    <property type="protein sequence ID" value="KAJ7224040.1"/>
    <property type="molecule type" value="Genomic_DNA"/>
</dbReference>
<name>A0AAD6YMJ1_9AGAR</name>
<gene>
    <name evidence="2" type="ORF">GGX14DRAFT_386843</name>
</gene>
<comment type="caution">
    <text evidence="2">The sequence shown here is derived from an EMBL/GenBank/DDBJ whole genome shotgun (WGS) entry which is preliminary data.</text>
</comment>
<organism evidence="2 3">
    <name type="scientific">Mycena pura</name>
    <dbReference type="NCBI Taxonomy" id="153505"/>
    <lineage>
        <taxon>Eukaryota</taxon>
        <taxon>Fungi</taxon>
        <taxon>Dikarya</taxon>
        <taxon>Basidiomycota</taxon>
        <taxon>Agaricomycotina</taxon>
        <taxon>Agaricomycetes</taxon>
        <taxon>Agaricomycetidae</taxon>
        <taxon>Agaricales</taxon>
        <taxon>Marasmiineae</taxon>
        <taxon>Mycenaceae</taxon>
        <taxon>Mycena</taxon>
    </lineage>
</organism>
<evidence type="ECO:0000313" key="3">
    <source>
        <dbReference type="Proteomes" id="UP001219525"/>
    </source>
</evidence>
<accession>A0AAD6YMJ1</accession>
<feature type="compositionally biased region" description="Basic and acidic residues" evidence="1">
    <location>
        <begin position="270"/>
        <end position="281"/>
    </location>
</feature>
<protein>
    <submittedName>
        <fullName evidence="2">Uncharacterized protein</fullName>
    </submittedName>
</protein>
<evidence type="ECO:0000313" key="2">
    <source>
        <dbReference type="EMBL" id="KAJ7224040.1"/>
    </source>
</evidence>
<evidence type="ECO:0000256" key="1">
    <source>
        <dbReference type="SAM" id="MobiDB-lite"/>
    </source>
</evidence>
<dbReference type="AlphaFoldDB" id="A0AAD6YMJ1"/>